<gene>
    <name evidence="2" type="ORF">SERLADRAFT_451988</name>
</gene>
<dbReference type="RefSeq" id="XP_007321797.1">
    <property type="nucleotide sequence ID" value="XM_007321735.1"/>
</dbReference>
<dbReference type="InterPro" id="IPR046528">
    <property type="entry name" value="DUF6593"/>
</dbReference>
<dbReference type="OrthoDB" id="3256331at2759"/>
<dbReference type="GeneID" id="18816794"/>
<name>F8P5X4_SERL9</name>
<protein>
    <recommendedName>
        <fullName evidence="1">DUF6593 domain-containing protein</fullName>
    </recommendedName>
</protein>
<organism>
    <name type="scientific">Serpula lacrymans var. lacrymans (strain S7.9)</name>
    <name type="common">Dry rot fungus</name>
    <dbReference type="NCBI Taxonomy" id="578457"/>
    <lineage>
        <taxon>Eukaryota</taxon>
        <taxon>Fungi</taxon>
        <taxon>Dikarya</taxon>
        <taxon>Basidiomycota</taxon>
        <taxon>Agaricomycotina</taxon>
        <taxon>Agaricomycetes</taxon>
        <taxon>Agaricomycetidae</taxon>
        <taxon>Boletales</taxon>
        <taxon>Coniophorineae</taxon>
        <taxon>Serpulaceae</taxon>
        <taxon>Serpula</taxon>
    </lineage>
</organism>
<dbReference type="AlphaFoldDB" id="F8P5X4"/>
<dbReference type="Proteomes" id="UP000008064">
    <property type="component" value="Unassembled WGS sequence"/>
</dbReference>
<dbReference type="HOGENOM" id="CLU_084280_2_0_1"/>
<dbReference type="EMBL" id="GL945438">
    <property type="protein sequence ID" value="EGO22011.1"/>
    <property type="molecule type" value="Genomic_DNA"/>
</dbReference>
<evidence type="ECO:0000313" key="2">
    <source>
        <dbReference type="EMBL" id="EGO22011.1"/>
    </source>
</evidence>
<reference evidence="2" key="1">
    <citation type="submission" date="2011-04" db="EMBL/GenBank/DDBJ databases">
        <title>Evolution of plant cell wall degrading machinery underlies the functional diversity of forest fungi.</title>
        <authorList>
            <consortium name="US DOE Joint Genome Institute (JGI-PGF)"/>
            <person name="Eastwood D.C."/>
            <person name="Floudas D."/>
            <person name="Binder M."/>
            <person name="Majcherczyk A."/>
            <person name="Schneider P."/>
            <person name="Aerts A."/>
            <person name="Asiegbu F.O."/>
            <person name="Baker S.E."/>
            <person name="Barry K."/>
            <person name="Bendiksby M."/>
            <person name="Blumentritt M."/>
            <person name="Coutinho P.M."/>
            <person name="Cullen D."/>
            <person name="Cullen D."/>
            <person name="Gathman A."/>
            <person name="Goodell B."/>
            <person name="Henrissat B."/>
            <person name="Ihrmark K."/>
            <person name="Kauserud H."/>
            <person name="Kohler A."/>
            <person name="LaButti K."/>
            <person name="Lapidus A."/>
            <person name="Lavin J.L."/>
            <person name="Lee Y.-H."/>
            <person name="Lindquist E."/>
            <person name="Lilly W."/>
            <person name="Lucas S."/>
            <person name="Morin E."/>
            <person name="Murat C."/>
            <person name="Oguiza J.A."/>
            <person name="Park J."/>
            <person name="Pisabarro A.G."/>
            <person name="Riley R."/>
            <person name="Rosling A."/>
            <person name="Salamov A."/>
            <person name="Schmidt O."/>
            <person name="Schmutz J."/>
            <person name="Skrede I."/>
            <person name="Stenlid J."/>
            <person name="Wiebenga A."/>
            <person name="Xie X."/>
            <person name="Kues U."/>
            <person name="Hibbett D.S."/>
            <person name="Hoffmeister D."/>
            <person name="Hogberg N."/>
            <person name="Martin F."/>
            <person name="Grigoriev I.V."/>
            <person name="Watkinson S.C."/>
        </authorList>
    </citation>
    <scope>NUCLEOTIDE SEQUENCE</scope>
    <source>
        <strain evidence="2">S7.9</strain>
    </source>
</reference>
<sequence length="206" mass="23197">MDSQVTLVDPAILALASIILDFDRDDMKRTTIRIRGATSTQPYYYVETTKSDSRTVVRTGDHVIATVERRDIFPDQITFKGSQSMNLSKWLKSPKMAKFPISFVKDEKRYEWRINFIGQVALYEEGAAVTDAIAWFQASRKRVVDGRPVVYNALLALKPEADLMRDTVLVSCLLVEQKARMNAKANELAVGRAIFEETGLIAGSPF</sequence>
<dbReference type="Pfam" id="PF20236">
    <property type="entry name" value="DUF6593"/>
    <property type="match status" value="1"/>
</dbReference>
<evidence type="ECO:0000259" key="1">
    <source>
        <dbReference type="Pfam" id="PF20236"/>
    </source>
</evidence>
<dbReference type="KEGG" id="sla:SERLADRAFT_451988"/>
<proteinExistence type="predicted"/>
<feature type="domain" description="DUF6593" evidence="1">
    <location>
        <begin position="25"/>
        <end position="181"/>
    </location>
</feature>
<accession>F8P5X4</accession>